<keyword evidence="2" id="KW-1185">Reference proteome</keyword>
<dbReference type="EMBL" id="CAAALY010002318">
    <property type="protein sequence ID" value="VEL07703.1"/>
    <property type="molecule type" value="Genomic_DNA"/>
</dbReference>
<dbReference type="AlphaFoldDB" id="A0A448WBM6"/>
<name>A0A448WBM6_9PLAT</name>
<dbReference type="Proteomes" id="UP000784294">
    <property type="component" value="Unassembled WGS sequence"/>
</dbReference>
<accession>A0A448WBM6</accession>
<gene>
    <name evidence="1" type="ORF">PXEA_LOCUS1143</name>
</gene>
<evidence type="ECO:0000313" key="2">
    <source>
        <dbReference type="Proteomes" id="UP000784294"/>
    </source>
</evidence>
<evidence type="ECO:0000313" key="1">
    <source>
        <dbReference type="EMBL" id="VEL07703.1"/>
    </source>
</evidence>
<organism evidence="1 2">
    <name type="scientific">Protopolystoma xenopodis</name>
    <dbReference type="NCBI Taxonomy" id="117903"/>
    <lineage>
        <taxon>Eukaryota</taxon>
        <taxon>Metazoa</taxon>
        <taxon>Spiralia</taxon>
        <taxon>Lophotrochozoa</taxon>
        <taxon>Platyhelminthes</taxon>
        <taxon>Monogenea</taxon>
        <taxon>Polyopisthocotylea</taxon>
        <taxon>Polystomatidea</taxon>
        <taxon>Polystomatidae</taxon>
        <taxon>Protopolystoma</taxon>
    </lineage>
</organism>
<reference evidence="1" key="1">
    <citation type="submission" date="2018-11" db="EMBL/GenBank/DDBJ databases">
        <authorList>
            <consortium name="Pathogen Informatics"/>
        </authorList>
    </citation>
    <scope>NUCLEOTIDE SEQUENCE</scope>
</reference>
<sequence length="135" mass="13776">MQLKRERLRSVNGRLTASLANMEKSSAAVTAAAAAMAGQSSGSINVSTLTTIASISSANATTLTNTFVASSIACVSTSCSGLPSINTLTPVGLSMSATRATPLSTPSTVVQHHRHLATSSLKGDIISLTLSPLMW</sequence>
<proteinExistence type="predicted"/>
<protein>
    <submittedName>
        <fullName evidence="1">Uncharacterized protein</fullName>
    </submittedName>
</protein>
<comment type="caution">
    <text evidence="1">The sequence shown here is derived from an EMBL/GenBank/DDBJ whole genome shotgun (WGS) entry which is preliminary data.</text>
</comment>